<proteinExistence type="predicted"/>
<dbReference type="GeneID" id="91555324"/>
<protein>
    <submittedName>
        <fullName evidence="1">Uncharacterized protein</fullName>
    </submittedName>
</protein>
<reference evidence="1 2" key="1">
    <citation type="submission" date="2023-07" db="EMBL/GenBank/DDBJ databases">
        <title>Sequencing the genomes of 1000 actinobacteria strains.</title>
        <authorList>
            <person name="Klenk H.-P."/>
        </authorList>
    </citation>
    <scope>NUCLEOTIDE SEQUENCE [LARGE SCALE GENOMIC DNA]</scope>
    <source>
        <strain evidence="1 2">DSM 40229</strain>
    </source>
</reference>
<sequence length="83" mass="8893">MPPGRRLRTGGRLVLRLRRGHLRGYRRLAPPPGTAVHLLRFTYGSLQPAGPAALAAGRRTALRTFPTGGSLGTATVVTVLPER</sequence>
<evidence type="ECO:0000313" key="1">
    <source>
        <dbReference type="EMBL" id="MDP9685837.1"/>
    </source>
</evidence>
<comment type="caution">
    <text evidence="1">The sequence shown here is derived from an EMBL/GenBank/DDBJ whole genome shotgun (WGS) entry which is preliminary data.</text>
</comment>
<keyword evidence="2" id="KW-1185">Reference proteome</keyword>
<organism evidence="1 2">
    <name type="scientific">Streptomyces griseoviridis</name>
    <dbReference type="NCBI Taxonomy" id="45398"/>
    <lineage>
        <taxon>Bacteria</taxon>
        <taxon>Bacillati</taxon>
        <taxon>Actinomycetota</taxon>
        <taxon>Actinomycetes</taxon>
        <taxon>Kitasatosporales</taxon>
        <taxon>Streptomycetaceae</taxon>
        <taxon>Streptomyces</taxon>
    </lineage>
</organism>
<dbReference type="Proteomes" id="UP001231675">
    <property type="component" value="Unassembled WGS sequence"/>
</dbReference>
<dbReference type="RefSeq" id="WP_306888377.1">
    <property type="nucleotide sequence ID" value="NZ_JAURUD010000001.1"/>
</dbReference>
<gene>
    <name evidence="1" type="ORF">J2S47_006339</name>
</gene>
<accession>A0ABT9LQM3</accession>
<evidence type="ECO:0000313" key="2">
    <source>
        <dbReference type="Proteomes" id="UP001231675"/>
    </source>
</evidence>
<dbReference type="EMBL" id="JAURUD010000001">
    <property type="protein sequence ID" value="MDP9685837.1"/>
    <property type="molecule type" value="Genomic_DNA"/>
</dbReference>
<name>A0ABT9LQM3_STRGD</name>